<comment type="caution">
    <text evidence="2">The sequence shown here is derived from an EMBL/GenBank/DDBJ whole genome shotgun (WGS) entry which is preliminary data.</text>
</comment>
<accession>A0A9N9EPM7</accession>
<keyword evidence="1" id="KW-0812">Transmembrane</keyword>
<feature type="transmembrane region" description="Helical" evidence="1">
    <location>
        <begin position="48"/>
        <end position="72"/>
    </location>
</feature>
<keyword evidence="1" id="KW-0472">Membrane</keyword>
<gene>
    <name evidence="2" type="ORF">FCALED_LOCUS12603</name>
</gene>
<protein>
    <submittedName>
        <fullName evidence="2">6025_t:CDS:1</fullName>
    </submittedName>
</protein>
<feature type="transmembrane region" description="Helical" evidence="1">
    <location>
        <begin position="21"/>
        <end position="42"/>
    </location>
</feature>
<evidence type="ECO:0000313" key="3">
    <source>
        <dbReference type="Proteomes" id="UP000789570"/>
    </source>
</evidence>
<reference evidence="2" key="1">
    <citation type="submission" date="2021-06" db="EMBL/GenBank/DDBJ databases">
        <authorList>
            <person name="Kallberg Y."/>
            <person name="Tangrot J."/>
            <person name="Rosling A."/>
        </authorList>
    </citation>
    <scope>NUCLEOTIDE SEQUENCE</scope>
    <source>
        <strain evidence="2">UK204</strain>
    </source>
</reference>
<proteinExistence type="predicted"/>
<dbReference type="EMBL" id="CAJVPQ010006300">
    <property type="protein sequence ID" value="CAG8683069.1"/>
    <property type="molecule type" value="Genomic_DNA"/>
</dbReference>
<evidence type="ECO:0000256" key="1">
    <source>
        <dbReference type="SAM" id="Phobius"/>
    </source>
</evidence>
<dbReference type="Proteomes" id="UP000789570">
    <property type="component" value="Unassembled WGS sequence"/>
</dbReference>
<dbReference type="AlphaFoldDB" id="A0A9N9EPM7"/>
<sequence length="176" mass="19156">MKKEREQIEKITNQKNQADSVTKGLGLTLGALILGTAAAGLTGGTSTIFFRAIAGSTGVTGFLTAISGINYVRLDYQLKSNRCTISDHLKSMLSGLSSVMDLLSIVDSHWTLQNYTIQCIILRLEKNNKVGKRINKPEAKSIASKSKAVRKNALDFTVNIRAVLNRDAMITVKINT</sequence>
<evidence type="ECO:0000313" key="2">
    <source>
        <dbReference type="EMBL" id="CAG8683069.1"/>
    </source>
</evidence>
<keyword evidence="1" id="KW-1133">Transmembrane helix</keyword>
<organism evidence="2 3">
    <name type="scientific">Funneliformis caledonium</name>
    <dbReference type="NCBI Taxonomy" id="1117310"/>
    <lineage>
        <taxon>Eukaryota</taxon>
        <taxon>Fungi</taxon>
        <taxon>Fungi incertae sedis</taxon>
        <taxon>Mucoromycota</taxon>
        <taxon>Glomeromycotina</taxon>
        <taxon>Glomeromycetes</taxon>
        <taxon>Glomerales</taxon>
        <taxon>Glomeraceae</taxon>
        <taxon>Funneliformis</taxon>
    </lineage>
</organism>
<name>A0A9N9EPM7_9GLOM</name>
<keyword evidence="3" id="KW-1185">Reference proteome</keyword>